<keyword evidence="2" id="KW-1185">Reference proteome</keyword>
<sequence length="135" mass="15685">MIKLLINLPFPSSMLFQVNDLHCSRVALTISCSSRSNSCIPKLEPFNRSKIDQCIKEPSLIQKSENKLRFFFIHLFFTSSDYCSTLEGDPSYSYWRVYFELKDLEVGVITNENLRLGFLVSFSSFSSLASFHYRR</sequence>
<proteinExistence type="predicted"/>
<name>A0A835D830_TETSI</name>
<accession>A0A835D830</accession>
<dbReference type="AlphaFoldDB" id="A0A835D830"/>
<dbReference type="OrthoDB" id="1924011at2759"/>
<dbReference type="PANTHER" id="PTHR36345:SF1">
    <property type="entry name" value="CCG-BINDING PROTEIN 1"/>
    <property type="match status" value="1"/>
</dbReference>
<protein>
    <submittedName>
        <fullName evidence="1">Uncharacterized protein</fullName>
    </submittedName>
</protein>
<dbReference type="GO" id="GO:0036033">
    <property type="term" value="F:mediator complex binding"/>
    <property type="evidence" value="ECO:0007669"/>
    <property type="project" value="InterPro"/>
</dbReference>
<organism evidence="1 2">
    <name type="scientific">Tetracentron sinense</name>
    <name type="common">Spur-leaf</name>
    <dbReference type="NCBI Taxonomy" id="13715"/>
    <lineage>
        <taxon>Eukaryota</taxon>
        <taxon>Viridiplantae</taxon>
        <taxon>Streptophyta</taxon>
        <taxon>Embryophyta</taxon>
        <taxon>Tracheophyta</taxon>
        <taxon>Spermatophyta</taxon>
        <taxon>Magnoliopsida</taxon>
        <taxon>Trochodendrales</taxon>
        <taxon>Trochodendraceae</taxon>
        <taxon>Tetracentron</taxon>
    </lineage>
</organism>
<dbReference type="InterPro" id="IPR037502">
    <property type="entry name" value="CBP1"/>
</dbReference>
<gene>
    <name evidence="1" type="ORF">HHK36_023626</name>
</gene>
<dbReference type="EMBL" id="JABCRI010000017">
    <property type="protein sequence ID" value="KAF8391322.1"/>
    <property type="molecule type" value="Genomic_DNA"/>
</dbReference>
<dbReference type="GO" id="GO:0005829">
    <property type="term" value="C:cytosol"/>
    <property type="evidence" value="ECO:0007669"/>
    <property type="project" value="TreeGrafter"/>
</dbReference>
<dbReference type="GO" id="GO:0005634">
    <property type="term" value="C:nucleus"/>
    <property type="evidence" value="ECO:0007669"/>
    <property type="project" value="TreeGrafter"/>
</dbReference>
<dbReference type="GO" id="GO:0010183">
    <property type="term" value="P:pollen tube guidance"/>
    <property type="evidence" value="ECO:0007669"/>
    <property type="project" value="InterPro"/>
</dbReference>
<dbReference type="PANTHER" id="PTHR36345">
    <property type="entry name" value="CCG-BINDING PROTEIN 1"/>
    <property type="match status" value="1"/>
</dbReference>
<reference evidence="1 2" key="1">
    <citation type="submission" date="2020-04" db="EMBL/GenBank/DDBJ databases">
        <title>Plant Genome Project.</title>
        <authorList>
            <person name="Zhang R.-G."/>
        </authorList>
    </citation>
    <scope>NUCLEOTIDE SEQUENCE [LARGE SCALE GENOMIC DNA]</scope>
    <source>
        <strain evidence="1">YNK0</strain>
        <tissue evidence="1">Leaf</tissue>
    </source>
</reference>
<comment type="caution">
    <text evidence="1">The sequence shown here is derived from an EMBL/GenBank/DDBJ whole genome shotgun (WGS) entry which is preliminary data.</text>
</comment>
<evidence type="ECO:0000313" key="1">
    <source>
        <dbReference type="EMBL" id="KAF8391322.1"/>
    </source>
</evidence>
<evidence type="ECO:0000313" key="2">
    <source>
        <dbReference type="Proteomes" id="UP000655225"/>
    </source>
</evidence>
<dbReference type="Proteomes" id="UP000655225">
    <property type="component" value="Unassembled WGS sequence"/>
</dbReference>